<dbReference type="Pfam" id="PF02518">
    <property type="entry name" value="HATPase_c"/>
    <property type="match status" value="1"/>
</dbReference>
<dbReference type="InterPro" id="IPR036097">
    <property type="entry name" value="HisK_dim/P_sf"/>
</dbReference>
<dbReference type="InterPro" id="IPR003594">
    <property type="entry name" value="HATPase_dom"/>
</dbReference>
<dbReference type="InterPro" id="IPR003661">
    <property type="entry name" value="HisK_dim/P_dom"/>
</dbReference>
<dbReference type="InterPro" id="IPR029150">
    <property type="entry name" value="dCache_3"/>
</dbReference>
<reference evidence="11 12" key="3">
    <citation type="submission" date="2021-02" db="EMBL/GenBank/DDBJ databases">
        <authorList>
            <person name="Merkel A.Y."/>
        </authorList>
    </citation>
    <scope>NUCLEOTIDE SEQUENCE [LARGE SCALE GENOMIC DNA]</scope>
    <source>
        <strain evidence="11 12">T05b</strain>
    </source>
</reference>
<keyword evidence="7" id="KW-0067">ATP-binding</keyword>
<feature type="transmembrane region" description="Helical" evidence="9">
    <location>
        <begin position="16"/>
        <end position="36"/>
    </location>
</feature>
<dbReference type="InterPro" id="IPR004358">
    <property type="entry name" value="Sig_transdc_His_kin-like_C"/>
</dbReference>
<dbReference type="EMBL" id="JAFHKK010000001">
    <property type="protein sequence ID" value="MBN2963205.1"/>
    <property type="molecule type" value="Genomic_DNA"/>
</dbReference>
<gene>
    <name evidence="11" type="ORF">JWV37_00290</name>
</gene>
<feature type="transmembrane region" description="Helical" evidence="9">
    <location>
        <begin position="264"/>
        <end position="287"/>
    </location>
</feature>
<dbReference type="InterPro" id="IPR036890">
    <property type="entry name" value="HATPase_C_sf"/>
</dbReference>
<proteinExistence type="predicted"/>
<keyword evidence="3" id="KW-0597">Phosphoprotein</keyword>
<keyword evidence="6" id="KW-0418">Kinase</keyword>
<keyword evidence="12" id="KW-1185">Reference proteome</keyword>
<dbReference type="EC" id="2.7.13.3" evidence="2"/>
<evidence type="ECO:0000256" key="3">
    <source>
        <dbReference type="ARBA" id="ARBA00022553"/>
    </source>
</evidence>
<keyword evidence="4" id="KW-0808">Transferase</keyword>
<evidence type="ECO:0000256" key="1">
    <source>
        <dbReference type="ARBA" id="ARBA00000085"/>
    </source>
</evidence>
<organism evidence="11 12">
    <name type="scientific">Sulfurospirillum tamanense</name>
    <dbReference type="NCBI Taxonomy" id="2813362"/>
    <lineage>
        <taxon>Bacteria</taxon>
        <taxon>Pseudomonadati</taxon>
        <taxon>Campylobacterota</taxon>
        <taxon>Epsilonproteobacteria</taxon>
        <taxon>Campylobacterales</taxon>
        <taxon>Sulfurospirillaceae</taxon>
        <taxon>Sulfurospirillum</taxon>
    </lineage>
</organism>
<reference evidence="12" key="1">
    <citation type="submission" date="2021-02" db="EMBL/GenBank/DDBJ databases">
        <title>Sulfurospirillum tamanensis sp. nov.</title>
        <authorList>
            <person name="Merkel A.Y."/>
        </authorList>
    </citation>
    <scope>NUCLEOTIDE SEQUENCE [LARGE SCALE GENOMIC DNA]</scope>
    <source>
        <strain evidence="12">T05b</strain>
    </source>
</reference>
<evidence type="ECO:0000256" key="4">
    <source>
        <dbReference type="ARBA" id="ARBA00022679"/>
    </source>
</evidence>
<evidence type="ECO:0000256" key="9">
    <source>
        <dbReference type="SAM" id="Phobius"/>
    </source>
</evidence>
<dbReference type="Gene3D" id="3.30.565.10">
    <property type="entry name" value="Histidine kinase-like ATPase, C-terminal domain"/>
    <property type="match status" value="1"/>
</dbReference>
<protein>
    <recommendedName>
        <fullName evidence="2">histidine kinase</fullName>
        <ecNumber evidence="2">2.7.13.3</ecNumber>
    </recommendedName>
</protein>
<keyword evidence="8" id="KW-0902">Two-component regulatory system</keyword>
<evidence type="ECO:0000256" key="7">
    <source>
        <dbReference type="ARBA" id="ARBA00022840"/>
    </source>
</evidence>
<keyword evidence="9" id="KW-1133">Transmembrane helix</keyword>
<evidence type="ECO:0000256" key="8">
    <source>
        <dbReference type="ARBA" id="ARBA00023012"/>
    </source>
</evidence>
<dbReference type="PRINTS" id="PR00344">
    <property type="entry name" value="BCTRLSENSOR"/>
</dbReference>
<evidence type="ECO:0000313" key="11">
    <source>
        <dbReference type="EMBL" id="MBN2963205.1"/>
    </source>
</evidence>
<comment type="caution">
    <text evidence="11">The sequence shown here is derived from an EMBL/GenBank/DDBJ whole genome shotgun (WGS) entry which is preliminary data.</text>
</comment>
<feature type="domain" description="Histidine kinase" evidence="10">
    <location>
        <begin position="334"/>
        <end position="548"/>
    </location>
</feature>
<evidence type="ECO:0000256" key="2">
    <source>
        <dbReference type="ARBA" id="ARBA00012438"/>
    </source>
</evidence>
<dbReference type="PANTHER" id="PTHR43065">
    <property type="entry name" value="SENSOR HISTIDINE KINASE"/>
    <property type="match status" value="1"/>
</dbReference>
<dbReference type="InterPro" id="IPR005467">
    <property type="entry name" value="His_kinase_dom"/>
</dbReference>
<keyword evidence="9" id="KW-0472">Membrane</keyword>
<dbReference type="Pfam" id="PF14827">
    <property type="entry name" value="dCache_3"/>
    <property type="match status" value="1"/>
</dbReference>
<evidence type="ECO:0000313" key="12">
    <source>
        <dbReference type="Proteomes" id="UP000703590"/>
    </source>
</evidence>
<dbReference type="CDD" id="cd00075">
    <property type="entry name" value="HATPase"/>
    <property type="match status" value="1"/>
</dbReference>
<dbReference type="Proteomes" id="UP000703590">
    <property type="component" value="Unassembled WGS sequence"/>
</dbReference>
<dbReference type="PROSITE" id="PS50109">
    <property type="entry name" value="HIS_KIN"/>
    <property type="match status" value="1"/>
</dbReference>
<sequence>MIEKLRSLHDKLSTKVKTIVLVLGLFVLLSFVFVYLRYMDTRTFTEESQAFYVERIQSVYTETLKRTENFYRNRGYANLNSFGISAALEEENTTLLQELSEYRWEVLKMENPYLSSMAFYDANGMLLASLGREAPLNVSYPNIPVGFWLDETLWYRVLVPWKAYGYIMFELDPRYFLAEIVELTGLEGFILMKNNTLVSLHESSVEKLFQHSLDNHHQVRNTFSASTSLFSTHRIVQNDALGENFFEVLFFQDITPAKQRLSHAIFESVVIIMLLGVVAFVVLHWGFDVLIRRIEELNATLERRVEEEIGKRMEKEQLLVHQSKLASMGEMIGNIAHQWRQPLTQLNTILIAIELFYERGKLTPSILQEKIQEAQGQIDFMSNTVDDFRHFFAPQKQKERFNLSDTITSTLALVQSSLANNTITCTYTKEKDLFVKGYSNEVAQVLLNLISNAKDILLERNIQNPYIHISLMEKEGFVAIEVSDNGGGVHVAPIEKIFEPYVSTKHASMGTGIGLYMSKIIIEKNSHGHLHVKNTPSGACFTILLPSP</sequence>
<keyword evidence="9" id="KW-0812">Transmembrane</keyword>
<dbReference type="SUPFAM" id="SSF55874">
    <property type="entry name" value="ATPase domain of HSP90 chaperone/DNA topoisomerase II/histidine kinase"/>
    <property type="match status" value="1"/>
</dbReference>
<name>A0ABS2WNM2_9BACT</name>
<evidence type="ECO:0000256" key="5">
    <source>
        <dbReference type="ARBA" id="ARBA00022741"/>
    </source>
</evidence>
<dbReference type="CDD" id="cd00082">
    <property type="entry name" value="HisKA"/>
    <property type="match status" value="1"/>
</dbReference>
<dbReference type="SMART" id="SM00387">
    <property type="entry name" value="HATPase_c"/>
    <property type="match status" value="1"/>
</dbReference>
<dbReference type="PANTHER" id="PTHR43065:SF10">
    <property type="entry name" value="PEROXIDE STRESS-ACTIVATED HISTIDINE KINASE MAK3"/>
    <property type="match status" value="1"/>
</dbReference>
<dbReference type="RefSeq" id="WP_205457644.1">
    <property type="nucleotide sequence ID" value="NZ_JAFHKK010000001.1"/>
</dbReference>
<reference evidence="11 12" key="2">
    <citation type="submission" date="2021-02" db="EMBL/GenBank/DDBJ databases">
        <title>Sulfurospirillum tamanensis sp. nov.</title>
        <authorList>
            <person name="Frolova A."/>
            <person name="Merkel A."/>
            <person name="Slobodkin A."/>
        </authorList>
    </citation>
    <scope>NUCLEOTIDE SEQUENCE [LARGE SCALE GENOMIC DNA]</scope>
    <source>
        <strain evidence="11 12">T05b</strain>
    </source>
</reference>
<keyword evidence="5" id="KW-0547">Nucleotide-binding</keyword>
<evidence type="ECO:0000256" key="6">
    <source>
        <dbReference type="ARBA" id="ARBA00022777"/>
    </source>
</evidence>
<evidence type="ECO:0000259" key="10">
    <source>
        <dbReference type="PROSITE" id="PS50109"/>
    </source>
</evidence>
<comment type="catalytic activity">
    <reaction evidence="1">
        <text>ATP + protein L-histidine = ADP + protein N-phospho-L-histidine.</text>
        <dbReference type="EC" id="2.7.13.3"/>
    </reaction>
</comment>
<dbReference type="SUPFAM" id="SSF47384">
    <property type="entry name" value="Homodimeric domain of signal transducing histidine kinase"/>
    <property type="match status" value="1"/>
</dbReference>
<dbReference type="Gene3D" id="1.10.287.130">
    <property type="match status" value="1"/>
</dbReference>
<accession>A0ABS2WNM2</accession>